<dbReference type="RefSeq" id="WP_406694659.1">
    <property type="nucleotide sequence ID" value="NZ_CP155447.1"/>
</dbReference>
<organism evidence="2">
    <name type="scientific">Singulisphaera sp. Ch08</name>
    <dbReference type="NCBI Taxonomy" id="3120278"/>
    <lineage>
        <taxon>Bacteria</taxon>
        <taxon>Pseudomonadati</taxon>
        <taxon>Planctomycetota</taxon>
        <taxon>Planctomycetia</taxon>
        <taxon>Isosphaerales</taxon>
        <taxon>Isosphaeraceae</taxon>
        <taxon>Singulisphaera</taxon>
    </lineage>
</organism>
<reference evidence="2" key="1">
    <citation type="submission" date="2024-05" db="EMBL/GenBank/DDBJ databases">
        <title>Planctomycetes of the genus Singulisphaera possess chitinolytic capabilities.</title>
        <authorList>
            <person name="Ivanova A."/>
        </authorList>
    </citation>
    <scope>NUCLEOTIDE SEQUENCE</scope>
    <source>
        <strain evidence="2">Ch08T</strain>
    </source>
</reference>
<evidence type="ECO:0000313" key="2">
    <source>
        <dbReference type="EMBL" id="XBH01913.1"/>
    </source>
</evidence>
<dbReference type="EMBL" id="CP155447">
    <property type="protein sequence ID" value="XBH01913.1"/>
    <property type="molecule type" value="Genomic_DNA"/>
</dbReference>
<feature type="region of interest" description="Disordered" evidence="1">
    <location>
        <begin position="1"/>
        <end position="21"/>
    </location>
</feature>
<name>A0AAU7C934_9BACT</name>
<proteinExistence type="predicted"/>
<sequence>MVSDPADDPWSSDPAHGEGLANPLLTQLPEWVDLDLDGPAWRAEWRCGAYAERTHVAGRSQTSALGQSLLMCLRLWLPQSLPIEV</sequence>
<feature type="compositionally biased region" description="Low complexity" evidence="1">
    <location>
        <begin position="1"/>
        <end position="14"/>
    </location>
</feature>
<gene>
    <name evidence="2" type="ORF">V5E97_26735</name>
</gene>
<dbReference type="AlphaFoldDB" id="A0AAU7C934"/>
<evidence type="ECO:0000256" key="1">
    <source>
        <dbReference type="SAM" id="MobiDB-lite"/>
    </source>
</evidence>
<accession>A0AAU7C934</accession>
<protein>
    <submittedName>
        <fullName evidence="2">Uncharacterized protein</fullName>
    </submittedName>
</protein>